<organism evidence="4 5">
    <name type="scientific">Niveispirillum cyanobacteriorum</name>
    <dbReference type="NCBI Taxonomy" id="1612173"/>
    <lineage>
        <taxon>Bacteria</taxon>
        <taxon>Pseudomonadati</taxon>
        <taxon>Pseudomonadota</taxon>
        <taxon>Alphaproteobacteria</taxon>
        <taxon>Rhodospirillales</taxon>
        <taxon>Azospirillaceae</taxon>
        <taxon>Niveispirillum</taxon>
    </lineage>
</organism>
<evidence type="ECO:0000256" key="2">
    <source>
        <dbReference type="ARBA" id="ARBA00023125"/>
    </source>
</evidence>
<dbReference type="GO" id="GO:0003677">
    <property type="term" value="F:DNA binding"/>
    <property type="evidence" value="ECO:0007669"/>
    <property type="project" value="UniProtKB-KW"/>
</dbReference>
<dbReference type="KEGG" id="ncb:C0V82_16605"/>
<dbReference type="SMART" id="SM00100">
    <property type="entry name" value="cNMP"/>
    <property type="match status" value="1"/>
</dbReference>
<dbReference type="PRINTS" id="PR00103">
    <property type="entry name" value="CAMPKINASE"/>
</dbReference>
<dbReference type="InterPro" id="IPR014710">
    <property type="entry name" value="RmlC-like_jellyroll"/>
</dbReference>
<keyword evidence="1" id="KW-0805">Transcription regulation</keyword>
<accession>A0A2K9NIB7</accession>
<dbReference type="RefSeq" id="WP_102113596.1">
    <property type="nucleotide sequence ID" value="NZ_CP025612.1"/>
</dbReference>
<dbReference type="CDD" id="cd00038">
    <property type="entry name" value="CAP_ED"/>
    <property type="match status" value="1"/>
</dbReference>
<dbReference type="GO" id="GO:0003700">
    <property type="term" value="F:DNA-binding transcription factor activity"/>
    <property type="evidence" value="ECO:0007669"/>
    <property type="project" value="TreeGrafter"/>
</dbReference>
<evidence type="ECO:0000256" key="1">
    <source>
        <dbReference type="ARBA" id="ARBA00023015"/>
    </source>
</evidence>
<proteinExistence type="predicted"/>
<dbReference type="InterPro" id="IPR036388">
    <property type="entry name" value="WH-like_DNA-bd_sf"/>
</dbReference>
<dbReference type="Gene3D" id="2.60.120.10">
    <property type="entry name" value="Jelly Rolls"/>
    <property type="match status" value="1"/>
</dbReference>
<sequence length="231" mass="25822">MSVAPAVDTALLRRNSLFAVLDDTEMEAMLEFAKLRRAAAEEPIFAKGDPGDSLYVILRGRVAVQTESDEAKVMLLNILDTGSLFGEIAMLDGGERTATVVAQEATELLRIDRRDFMPFLLQRPDLCVRLMTVLCERVRWTSAIIEDTVFLNVPRRLAKRILMLSQAYGRTTDAGTRITTFVSQEDLANMLGVSRESVNKTLKQFQAAGAISYRNGYIILHDESFLDQVSR</sequence>
<evidence type="ECO:0000313" key="5">
    <source>
        <dbReference type="Proteomes" id="UP000234752"/>
    </source>
</evidence>
<dbReference type="PANTHER" id="PTHR24567:SF68">
    <property type="entry name" value="DNA-BINDING TRANSCRIPTIONAL DUAL REGULATOR CRP"/>
    <property type="match status" value="1"/>
</dbReference>
<dbReference type="PROSITE" id="PS50042">
    <property type="entry name" value="CNMP_BINDING_3"/>
    <property type="match status" value="1"/>
</dbReference>
<dbReference type="Proteomes" id="UP000234752">
    <property type="component" value="Chromosome eg_2"/>
</dbReference>
<dbReference type="EMBL" id="CP025612">
    <property type="protein sequence ID" value="AUN32045.1"/>
    <property type="molecule type" value="Genomic_DNA"/>
</dbReference>
<dbReference type="Pfam" id="PF13545">
    <property type="entry name" value="HTH_Crp_2"/>
    <property type="match status" value="1"/>
</dbReference>
<dbReference type="SUPFAM" id="SSF46785">
    <property type="entry name" value="Winged helix' DNA-binding domain"/>
    <property type="match status" value="1"/>
</dbReference>
<evidence type="ECO:0000256" key="3">
    <source>
        <dbReference type="ARBA" id="ARBA00023163"/>
    </source>
</evidence>
<keyword evidence="2" id="KW-0238">DNA-binding</keyword>
<keyword evidence="5" id="KW-1185">Reference proteome</keyword>
<dbReference type="InterPro" id="IPR018490">
    <property type="entry name" value="cNMP-bd_dom_sf"/>
</dbReference>
<dbReference type="Gene3D" id="1.10.10.10">
    <property type="entry name" value="Winged helix-like DNA-binding domain superfamily/Winged helix DNA-binding domain"/>
    <property type="match status" value="1"/>
</dbReference>
<dbReference type="InterPro" id="IPR012318">
    <property type="entry name" value="HTH_CRP"/>
</dbReference>
<gene>
    <name evidence="4" type="ORF">C0V82_16605</name>
</gene>
<keyword evidence="3" id="KW-0804">Transcription</keyword>
<dbReference type="SUPFAM" id="SSF51206">
    <property type="entry name" value="cAMP-binding domain-like"/>
    <property type="match status" value="1"/>
</dbReference>
<reference evidence="4 5" key="1">
    <citation type="submission" date="2017-12" db="EMBL/GenBank/DDBJ databases">
        <title>Genomes of bacteria within cyanobacterial aggregates.</title>
        <authorList>
            <person name="Cai H."/>
        </authorList>
    </citation>
    <scope>NUCLEOTIDE SEQUENCE [LARGE SCALE GENOMIC DNA]</scope>
    <source>
        <strain evidence="4 5">TH16</strain>
    </source>
</reference>
<dbReference type="SMART" id="SM00419">
    <property type="entry name" value="HTH_CRP"/>
    <property type="match status" value="1"/>
</dbReference>
<dbReference type="GO" id="GO:0005829">
    <property type="term" value="C:cytosol"/>
    <property type="evidence" value="ECO:0007669"/>
    <property type="project" value="TreeGrafter"/>
</dbReference>
<dbReference type="OrthoDB" id="3525895at2"/>
<dbReference type="InterPro" id="IPR050397">
    <property type="entry name" value="Env_Response_Regulators"/>
</dbReference>
<evidence type="ECO:0000313" key="4">
    <source>
        <dbReference type="EMBL" id="AUN32045.1"/>
    </source>
</evidence>
<dbReference type="AlphaFoldDB" id="A0A2K9NIB7"/>
<dbReference type="InterPro" id="IPR000595">
    <property type="entry name" value="cNMP-bd_dom"/>
</dbReference>
<dbReference type="InterPro" id="IPR036390">
    <property type="entry name" value="WH_DNA-bd_sf"/>
</dbReference>
<dbReference type="PROSITE" id="PS00889">
    <property type="entry name" value="CNMP_BINDING_2"/>
    <property type="match status" value="1"/>
</dbReference>
<dbReference type="Pfam" id="PF00027">
    <property type="entry name" value="cNMP_binding"/>
    <property type="match status" value="1"/>
</dbReference>
<dbReference type="InterPro" id="IPR018488">
    <property type="entry name" value="cNMP-bd_CS"/>
</dbReference>
<dbReference type="PROSITE" id="PS51063">
    <property type="entry name" value="HTH_CRP_2"/>
    <property type="match status" value="1"/>
</dbReference>
<dbReference type="PANTHER" id="PTHR24567">
    <property type="entry name" value="CRP FAMILY TRANSCRIPTIONAL REGULATORY PROTEIN"/>
    <property type="match status" value="1"/>
</dbReference>
<name>A0A2K9NIB7_9PROT</name>
<protein>
    <submittedName>
        <fullName evidence="4">Crp/Fnr family transcriptional regulator</fullName>
    </submittedName>
</protein>